<feature type="compositionally biased region" description="Acidic residues" evidence="2">
    <location>
        <begin position="252"/>
        <end position="278"/>
    </location>
</feature>
<proteinExistence type="predicted"/>
<feature type="compositionally biased region" description="Low complexity" evidence="2">
    <location>
        <begin position="671"/>
        <end position="680"/>
    </location>
</feature>
<feature type="compositionally biased region" description="Basic and acidic residues" evidence="2">
    <location>
        <begin position="138"/>
        <end position="152"/>
    </location>
</feature>
<feature type="compositionally biased region" description="Basic and acidic residues" evidence="2">
    <location>
        <begin position="498"/>
        <end position="526"/>
    </location>
</feature>
<feature type="coiled-coil region" evidence="1">
    <location>
        <begin position="397"/>
        <end position="451"/>
    </location>
</feature>
<dbReference type="AlphaFoldDB" id="A0A914UTA8"/>
<evidence type="ECO:0000313" key="4">
    <source>
        <dbReference type="WBParaSite" id="PSAMB.scaffold1244size33878.g11970.t1"/>
    </source>
</evidence>
<evidence type="ECO:0000256" key="1">
    <source>
        <dbReference type="SAM" id="Coils"/>
    </source>
</evidence>
<accession>A0A914UTA8</accession>
<feature type="region of interest" description="Disordered" evidence="2">
    <location>
        <begin position="229"/>
        <end position="395"/>
    </location>
</feature>
<sequence length="744" mass="79859">MSRQKVATHAIVRVVLLPTRLSRPNHPAFAISSSSSSSKCSSPRKRREYGGITIRSLQFELEGGRLRLRPAQIMRESALTSESKDPATYLFEVTDHTGSAKKTPSRRSAVADDKEADDGQMEATDVSIAGVDDNDEMDERRATNGDDSKVDDLDGADAADENDGKWPMGTGDDVVSVPPPDSVEPRCPFTSEDTVLLHAAAHPHNQPFDSTSLIVHAGDDASITESLANAASTANADESLIDASDSLGMDGGESEQAMEQELEQEQEEQDDNDDEQQEGEVAKSTAHKKAAGGSDEDRKAEAEGRKVKGREDGSRRDSRSHRSRSRSRSRSSSRRRTTASSRRIIAPPARPVRRIVAGSYRGGPPMRGAPSFRGVARDDYRRPMPLMSSRPEPHWDRREMMELMRRKEEEHRKREEELRLQRERERLKFEREKLEREKLELQQLRMSQQQAFMPAYGAPAAPSAYAASAGRRSLADAVGGPFMALDSGIGSMYAAAGDRSRSGPVRADDRGVRTMDTRRRDDDRYGSRGGSSSGGGGGRMDDRRVDRRPIVGRADDGRRSSGYDRHGGGGGGSSSSSSMRPTSYGGGGGGGRDRDERRDVRGSVDRHRESVGSYGRSEVPRDSRPSRGGSSAGASWTGQSRGGSGGYGGVSSATARGNSVGYGGGAQMWPSSSQGQSQSIGGLGSASWQRPAQGGNAMGSLTSGWTMPTLGSASGASYSSGGGGGGGSNDRFDAYKYGGSARRY</sequence>
<feature type="region of interest" description="Disordered" evidence="2">
    <location>
        <begin position="494"/>
        <end position="744"/>
    </location>
</feature>
<feature type="region of interest" description="Disordered" evidence="2">
    <location>
        <begin position="95"/>
        <end position="188"/>
    </location>
</feature>
<evidence type="ECO:0000256" key="2">
    <source>
        <dbReference type="SAM" id="MobiDB-lite"/>
    </source>
</evidence>
<keyword evidence="1" id="KW-0175">Coiled coil</keyword>
<feature type="compositionally biased region" description="Basic and acidic residues" evidence="2">
    <location>
        <begin position="295"/>
        <end position="317"/>
    </location>
</feature>
<organism evidence="3 4">
    <name type="scientific">Plectus sambesii</name>
    <dbReference type="NCBI Taxonomy" id="2011161"/>
    <lineage>
        <taxon>Eukaryota</taxon>
        <taxon>Metazoa</taxon>
        <taxon>Ecdysozoa</taxon>
        <taxon>Nematoda</taxon>
        <taxon>Chromadorea</taxon>
        <taxon>Plectida</taxon>
        <taxon>Plectina</taxon>
        <taxon>Plectoidea</taxon>
        <taxon>Plectidae</taxon>
        <taxon>Plectus</taxon>
    </lineage>
</organism>
<dbReference type="Proteomes" id="UP000887566">
    <property type="component" value="Unplaced"/>
</dbReference>
<feature type="compositionally biased region" description="Low complexity" evidence="2">
    <location>
        <begin position="626"/>
        <end position="639"/>
    </location>
</feature>
<feature type="compositionally biased region" description="Basic and acidic residues" evidence="2">
    <location>
        <begin position="539"/>
        <end position="567"/>
    </location>
</feature>
<keyword evidence="3" id="KW-1185">Reference proteome</keyword>
<feature type="compositionally biased region" description="Gly residues" evidence="2">
    <location>
        <begin position="527"/>
        <end position="538"/>
    </location>
</feature>
<reference evidence="4" key="1">
    <citation type="submission" date="2022-11" db="UniProtKB">
        <authorList>
            <consortium name="WormBaseParasite"/>
        </authorList>
    </citation>
    <scope>IDENTIFICATION</scope>
</reference>
<feature type="compositionally biased region" description="Low complexity" evidence="2">
    <location>
        <begin position="574"/>
        <end position="583"/>
    </location>
</feature>
<dbReference type="WBParaSite" id="PSAMB.scaffold1244size33878.g11970.t1">
    <property type="protein sequence ID" value="PSAMB.scaffold1244size33878.g11970.t1"/>
    <property type="gene ID" value="PSAMB.scaffold1244size33878.g11970"/>
</dbReference>
<feature type="compositionally biased region" description="Basic residues" evidence="2">
    <location>
        <begin position="318"/>
        <end position="337"/>
    </location>
</feature>
<evidence type="ECO:0000313" key="3">
    <source>
        <dbReference type="Proteomes" id="UP000887566"/>
    </source>
</evidence>
<name>A0A914UTA8_9BILA</name>
<protein>
    <submittedName>
        <fullName evidence="4">Uncharacterized protein</fullName>
    </submittedName>
</protein>
<feature type="compositionally biased region" description="Gly residues" evidence="2">
    <location>
        <begin position="640"/>
        <end position="649"/>
    </location>
</feature>
<feature type="compositionally biased region" description="Basic and acidic residues" evidence="2">
    <location>
        <begin position="591"/>
        <end position="610"/>
    </location>
</feature>
<feature type="compositionally biased region" description="Low complexity" evidence="2">
    <location>
        <begin position="338"/>
        <end position="347"/>
    </location>
</feature>